<dbReference type="GO" id="GO:0009228">
    <property type="term" value="P:thiamine biosynthetic process"/>
    <property type="evidence" value="ECO:0007669"/>
    <property type="project" value="InterPro"/>
</dbReference>
<accession>A0A2Z4FH80</accession>
<dbReference type="PANTHER" id="PTHR20858:SF17">
    <property type="entry name" value="HYDROXYMETHYLPYRIMIDINE_PHOSPHOMETHYLPYRIMIDINE KINASE THI20-RELATED"/>
    <property type="match status" value="1"/>
</dbReference>
<dbReference type="InterPro" id="IPR013749">
    <property type="entry name" value="PM/HMP-P_kinase-1"/>
</dbReference>
<dbReference type="SUPFAM" id="SSF53613">
    <property type="entry name" value="Ribokinase-like"/>
    <property type="match status" value="1"/>
</dbReference>
<dbReference type="EC" id="2.7.1.49" evidence="2"/>
<evidence type="ECO:0000259" key="3">
    <source>
        <dbReference type="Pfam" id="PF08543"/>
    </source>
</evidence>
<comment type="pathway">
    <text evidence="1">Cofactor biosynthesis; thiamine diphosphate biosynthesis.</text>
</comment>
<dbReference type="EMBL" id="CP030032">
    <property type="protein sequence ID" value="AWV88078.1"/>
    <property type="molecule type" value="Genomic_DNA"/>
</dbReference>
<evidence type="ECO:0000313" key="4">
    <source>
        <dbReference type="EMBL" id="AWV88078.1"/>
    </source>
</evidence>
<organism evidence="4 5">
    <name type="scientific">Bradymonas sediminis</name>
    <dbReference type="NCBI Taxonomy" id="1548548"/>
    <lineage>
        <taxon>Bacteria</taxon>
        <taxon>Deltaproteobacteria</taxon>
        <taxon>Bradymonadales</taxon>
        <taxon>Bradymonadaceae</taxon>
        <taxon>Bradymonas</taxon>
    </lineage>
</organism>
<keyword evidence="5" id="KW-1185">Reference proteome</keyword>
<dbReference type="PANTHER" id="PTHR20858">
    <property type="entry name" value="PHOSPHOMETHYLPYRIMIDINE KINASE"/>
    <property type="match status" value="1"/>
</dbReference>
<name>A0A2Z4FH80_9DELT</name>
<dbReference type="GO" id="GO:0008902">
    <property type="term" value="F:hydroxymethylpyrimidine kinase activity"/>
    <property type="evidence" value="ECO:0007669"/>
    <property type="project" value="UniProtKB-EC"/>
</dbReference>
<dbReference type="GO" id="GO:0008972">
    <property type="term" value="F:phosphomethylpyrimidine kinase activity"/>
    <property type="evidence" value="ECO:0007669"/>
    <property type="project" value="InterPro"/>
</dbReference>
<keyword evidence="4" id="KW-0808">Transferase</keyword>
<dbReference type="Pfam" id="PF08543">
    <property type="entry name" value="Phos_pyr_kin"/>
    <property type="match status" value="1"/>
</dbReference>
<proteinExistence type="predicted"/>
<dbReference type="CDD" id="cd01169">
    <property type="entry name" value="HMPP_kinase"/>
    <property type="match status" value="1"/>
</dbReference>
<dbReference type="GO" id="GO:0005829">
    <property type="term" value="C:cytosol"/>
    <property type="evidence" value="ECO:0007669"/>
    <property type="project" value="TreeGrafter"/>
</dbReference>
<dbReference type="UniPathway" id="UPA00060">
    <property type="reaction ID" value="UER00138"/>
</dbReference>
<dbReference type="AlphaFoldDB" id="A0A2Z4FH80"/>
<dbReference type="InterPro" id="IPR029056">
    <property type="entry name" value="Ribokinase-like"/>
</dbReference>
<evidence type="ECO:0000256" key="2">
    <source>
        <dbReference type="ARBA" id="ARBA00012135"/>
    </source>
</evidence>
<dbReference type="GO" id="GO:0009229">
    <property type="term" value="P:thiamine diphosphate biosynthetic process"/>
    <property type="evidence" value="ECO:0007669"/>
    <property type="project" value="UniProtKB-UniPathway"/>
</dbReference>
<keyword evidence="4" id="KW-0418">Kinase</keyword>
<dbReference type="NCBIfam" id="TIGR00097">
    <property type="entry name" value="HMP-P_kinase"/>
    <property type="match status" value="1"/>
</dbReference>
<sequence>MPTSSSLLTIAGTDPCGGAGIQVDLQVFRDFGFHGLSAITAVLSQNTRGVQRVDPMPADAVAQQLKSVFEDLRPAGIKIGLLPSKEVVEAVATALKELRETRPCPVVFDPVLASSSKHQLVGPGCVEAMRAHLIPQVDLLTPNLNEAEILLGQKIHTLADFQAAASELLGLGCGAALLKAGHLPAQPSEASGIRDLFADPQGVASLRELPAIPDDVRGTGCQLSSAILACVASPPAAITRAGRIDAIERARAYLNHLLHTRRRNIGGGRPVIVRERPART</sequence>
<protein>
    <recommendedName>
        <fullName evidence="2">hydroxymethylpyrimidine kinase</fullName>
        <ecNumber evidence="2">2.7.1.49</ecNumber>
    </recommendedName>
</protein>
<feature type="domain" description="Pyridoxamine kinase/Phosphomethylpyrimidine kinase" evidence="3">
    <location>
        <begin position="14"/>
        <end position="261"/>
    </location>
</feature>
<dbReference type="RefSeq" id="WP_111331498.1">
    <property type="nucleotide sequence ID" value="NZ_CP030032.1"/>
</dbReference>
<dbReference type="OrthoDB" id="9810880at2"/>
<evidence type="ECO:0000313" key="5">
    <source>
        <dbReference type="Proteomes" id="UP000249799"/>
    </source>
</evidence>
<dbReference type="InterPro" id="IPR004399">
    <property type="entry name" value="HMP/HMP-P_kinase_dom"/>
</dbReference>
<dbReference type="KEGG" id="bsed:DN745_01510"/>
<dbReference type="Gene3D" id="3.40.1190.20">
    <property type="match status" value="1"/>
</dbReference>
<evidence type="ECO:0000256" key="1">
    <source>
        <dbReference type="ARBA" id="ARBA00004948"/>
    </source>
</evidence>
<gene>
    <name evidence="4" type="primary">thiD</name>
    <name evidence="4" type="ORF">DN745_01510</name>
</gene>
<dbReference type="Proteomes" id="UP000249799">
    <property type="component" value="Chromosome"/>
</dbReference>
<reference evidence="4 5" key="1">
    <citation type="submission" date="2018-06" db="EMBL/GenBank/DDBJ databases">
        <title>Lujinxingia sediminis gen. nov. sp. nov., a new facultative anaerobic member of the class Deltaproteobacteria, and proposal of Lujinxingaceae fam. nov.</title>
        <authorList>
            <person name="Guo L.-Y."/>
            <person name="Li C.-M."/>
            <person name="Wang S."/>
            <person name="Du Z.-J."/>
        </authorList>
    </citation>
    <scope>NUCLEOTIDE SEQUENCE [LARGE SCALE GENOMIC DNA]</scope>
    <source>
        <strain evidence="4 5">FA350</strain>
    </source>
</reference>